<comment type="caution">
    <text evidence="3">The sequence shown here is derived from an EMBL/GenBank/DDBJ whole genome shotgun (WGS) entry which is preliminary data.</text>
</comment>
<dbReference type="PRINTS" id="PR00420">
    <property type="entry name" value="RNGMNOXGNASE"/>
</dbReference>
<evidence type="ECO:0000313" key="4">
    <source>
        <dbReference type="Proteomes" id="UP001527866"/>
    </source>
</evidence>
<organism evidence="3 4">
    <name type="scientific">Nocardiopsis endophytica</name>
    <dbReference type="NCBI Taxonomy" id="3018445"/>
    <lineage>
        <taxon>Bacteria</taxon>
        <taxon>Bacillati</taxon>
        <taxon>Actinomycetota</taxon>
        <taxon>Actinomycetes</taxon>
        <taxon>Streptosporangiales</taxon>
        <taxon>Nocardiopsidaceae</taxon>
        <taxon>Nocardiopsis</taxon>
    </lineage>
</organism>
<evidence type="ECO:0000313" key="3">
    <source>
        <dbReference type="EMBL" id="MDA2812982.1"/>
    </source>
</evidence>
<sequence>MTLPERTTCCIAGGGPAGAMLGWLLARAGVDVLVLEKHEDFRRDFRGDTVHSSTVQTMDDLGVAEEFLRIPHRRETKVRLVTDDGERILDDLSVLRGKYPFIAYMPQWDLLDFVVSKAGRHPGFRILMGAEATGLVVEEGRVAGVRYRHGGREHEVRTLLAVAADGRRSVVRADSGLPTRELGAPMDLMWFRLSRADTDPGHSFGRLGGAQMLAMINRVDYWQAAYVVPKGGVEEWTSRDVAGFRARLEELLPWLDGRSSEIASWDDVHGLEVRMDRMERWYRPGFLAIGDAAHAMSVIGGVGVNLAVQDAVAAARILAPHLRSGRLPERALARVQRRRMRPTVLTQRLQQTIQDRFLGRYLEGRVGVGPGSPLRRALIRLPWVRRKKAQVVAVGFRAERAHRLPVAGPAGTE</sequence>
<keyword evidence="1" id="KW-0560">Oxidoreductase</keyword>
<dbReference type="RefSeq" id="WP_270687748.1">
    <property type="nucleotide sequence ID" value="NZ_JAQFWQ010000064.1"/>
</dbReference>
<accession>A0ABT4U9F6</accession>
<dbReference type="InterPro" id="IPR036188">
    <property type="entry name" value="FAD/NAD-bd_sf"/>
</dbReference>
<gene>
    <name evidence="3" type="ORF">O4J56_20220</name>
</gene>
<dbReference type="InterPro" id="IPR050631">
    <property type="entry name" value="PheA/TfdB_FAD_monoxygenase"/>
</dbReference>
<dbReference type="Proteomes" id="UP001527866">
    <property type="component" value="Unassembled WGS sequence"/>
</dbReference>
<feature type="domain" description="FAD-binding" evidence="2">
    <location>
        <begin position="7"/>
        <end position="342"/>
    </location>
</feature>
<reference evidence="3 4" key="1">
    <citation type="submission" date="2023-01" db="EMBL/GenBank/DDBJ databases">
        <title>Draft genome sequence of Nocardiopsis sp. RSe5-2 isolated from halophytes.</title>
        <authorList>
            <person name="Duangmal K."/>
            <person name="Chantavorakit T."/>
        </authorList>
    </citation>
    <scope>NUCLEOTIDE SEQUENCE [LARGE SCALE GENOMIC DNA]</scope>
    <source>
        <strain evidence="3 4">RSe5-2</strain>
    </source>
</reference>
<dbReference type="InterPro" id="IPR002938">
    <property type="entry name" value="FAD-bd"/>
</dbReference>
<proteinExistence type="predicted"/>
<evidence type="ECO:0000259" key="2">
    <source>
        <dbReference type="Pfam" id="PF01494"/>
    </source>
</evidence>
<dbReference type="NCBIfam" id="NF004834">
    <property type="entry name" value="PRK06185.1-3"/>
    <property type="match status" value="1"/>
</dbReference>
<dbReference type="PANTHER" id="PTHR43476">
    <property type="entry name" value="3-(3-HYDROXY-PHENYL)PROPIONATE/3-HYDROXYCINNAMIC ACID HYDROXYLASE"/>
    <property type="match status" value="1"/>
</dbReference>
<keyword evidence="4" id="KW-1185">Reference proteome</keyword>
<dbReference type="PANTHER" id="PTHR43476:SF5">
    <property type="entry name" value="FAD-DEPENDENT MONOOXYGENASE"/>
    <property type="match status" value="1"/>
</dbReference>
<dbReference type="Gene3D" id="3.50.50.60">
    <property type="entry name" value="FAD/NAD(P)-binding domain"/>
    <property type="match status" value="2"/>
</dbReference>
<dbReference type="Pfam" id="PF01494">
    <property type="entry name" value="FAD_binding_3"/>
    <property type="match status" value="1"/>
</dbReference>
<dbReference type="SUPFAM" id="SSF51905">
    <property type="entry name" value="FAD/NAD(P)-binding domain"/>
    <property type="match status" value="1"/>
</dbReference>
<dbReference type="EMBL" id="JAQFWQ010000064">
    <property type="protein sequence ID" value="MDA2812982.1"/>
    <property type="molecule type" value="Genomic_DNA"/>
</dbReference>
<name>A0ABT4U9F6_9ACTN</name>
<protein>
    <submittedName>
        <fullName evidence="3">FAD-dependent oxidoreductase</fullName>
    </submittedName>
</protein>
<evidence type="ECO:0000256" key="1">
    <source>
        <dbReference type="ARBA" id="ARBA00023002"/>
    </source>
</evidence>